<dbReference type="EMBL" id="JAXIOK010000015">
    <property type="protein sequence ID" value="KAK4754128.1"/>
    <property type="molecule type" value="Genomic_DNA"/>
</dbReference>
<proteinExistence type="predicted"/>
<evidence type="ECO:0000313" key="1">
    <source>
        <dbReference type="EMBL" id="KAK4754128.1"/>
    </source>
</evidence>
<organism evidence="1 2">
    <name type="scientific">Trapa incisa</name>
    <dbReference type="NCBI Taxonomy" id="236973"/>
    <lineage>
        <taxon>Eukaryota</taxon>
        <taxon>Viridiplantae</taxon>
        <taxon>Streptophyta</taxon>
        <taxon>Embryophyta</taxon>
        <taxon>Tracheophyta</taxon>
        <taxon>Spermatophyta</taxon>
        <taxon>Magnoliopsida</taxon>
        <taxon>eudicotyledons</taxon>
        <taxon>Gunneridae</taxon>
        <taxon>Pentapetalae</taxon>
        <taxon>rosids</taxon>
        <taxon>malvids</taxon>
        <taxon>Myrtales</taxon>
        <taxon>Lythraceae</taxon>
        <taxon>Trapa</taxon>
    </lineage>
</organism>
<name>A0AAN7PUW9_9MYRT</name>
<comment type="caution">
    <text evidence="1">The sequence shown here is derived from an EMBL/GenBank/DDBJ whole genome shotgun (WGS) entry which is preliminary data.</text>
</comment>
<protein>
    <submittedName>
        <fullName evidence="1">Uncharacterized protein</fullName>
    </submittedName>
</protein>
<accession>A0AAN7PUW9</accession>
<keyword evidence="2" id="KW-1185">Reference proteome</keyword>
<dbReference type="Proteomes" id="UP001345219">
    <property type="component" value="Chromosome 2"/>
</dbReference>
<sequence length="114" mass="13243">MGYSHCYIEDSRLSGQAAPDWKPMSFLSDHDEYLQIQDLPSSCYAFPQKAIFCMLLFGPIPDRCTSPPEEDFFQIKHWRWPYQPSLRGAQVQRSHRCPMRAEAPQRCCPSARSD</sequence>
<reference evidence="1 2" key="1">
    <citation type="journal article" date="2023" name="Hortic Res">
        <title>Pangenome of water caltrop reveals structural variations and asymmetric subgenome divergence after allopolyploidization.</title>
        <authorList>
            <person name="Zhang X."/>
            <person name="Chen Y."/>
            <person name="Wang L."/>
            <person name="Yuan Y."/>
            <person name="Fang M."/>
            <person name="Shi L."/>
            <person name="Lu R."/>
            <person name="Comes H.P."/>
            <person name="Ma Y."/>
            <person name="Chen Y."/>
            <person name="Huang G."/>
            <person name="Zhou Y."/>
            <person name="Zheng Z."/>
            <person name="Qiu Y."/>
        </authorList>
    </citation>
    <scope>NUCLEOTIDE SEQUENCE [LARGE SCALE GENOMIC DNA]</scope>
    <source>
        <tissue evidence="1">Roots</tissue>
    </source>
</reference>
<evidence type="ECO:0000313" key="2">
    <source>
        <dbReference type="Proteomes" id="UP001345219"/>
    </source>
</evidence>
<dbReference type="AlphaFoldDB" id="A0AAN7PUW9"/>
<gene>
    <name evidence="1" type="ORF">SAY87_002232</name>
</gene>